<evidence type="ECO:0000313" key="4">
    <source>
        <dbReference type="EMBL" id="KAE9005346.1"/>
    </source>
</evidence>
<sequence>MKLMWTTYGYISTWLHLTWLHSNMATTSTSCSSVSASSPEPLPWHSLPTCGAPPRAVSSP</sequence>
<protein>
    <submittedName>
        <fullName evidence="5">Uncharacterized protein</fullName>
    </submittedName>
</protein>
<evidence type="ECO:0000313" key="3">
    <source>
        <dbReference type="EMBL" id="KAE8999787.1"/>
    </source>
</evidence>
<evidence type="ECO:0000313" key="8">
    <source>
        <dbReference type="Proteomes" id="UP000435112"/>
    </source>
</evidence>
<keyword evidence="2" id="KW-0732">Signal</keyword>
<dbReference type="EMBL" id="QXFV01001460">
    <property type="protein sequence ID" value="KAE9005346.1"/>
    <property type="molecule type" value="Genomic_DNA"/>
</dbReference>
<feature type="region of interest" description="Disordered" evidence="1">
    <location>
        <begin position="29"/>
        <end position="60"/>
    </location>
</feature>
<dbReference type="EMBL" id="QXFT01000998">
    <property type="protein sequence ID" value="KAE9331801.1"/>
    <property type="molecule type" value="Genomic_DNA"/>
</dbReference>
<dbReference type="Proteomes" id="UP000435112">
    <property type="component" value="Unassembled WGS sequence"/>
</dbReference>
<evidence type="ECO:0000256" key="2">
    <source>
        <dbReference type="SAM" id="SignalP"/>
    </source>
</evidence>
<feature type="compositionally biased region" description="Low complexity" evidence="1">
    <location>
        <begin position="29"/>
        <end position="38"/>
    </location>
</feature>
<feature type="chain" id="PRO_5036167552" evidence="2">
    <location>
        <begin position="21"/>
        <end position="60"/>
    </location>
</feature>
<name>A0A6A4ETN9_9STRA</name>
<keyword evidence="7" id="KW-1185">Reference proteome</keyword>
<evidence type="ECO:0000313" key="7">
    <source>
        <dbReference type="Proteomes" id="UP000434957"/>
    </source>
</evidence>
<evidence type="ECO:0000256" key="1">
    <source>
        <dbReference type="SAM" id="MobiDB-lite"/>
    </source>
</evidence>
<evidence type="ECO:0000313" key="6">
    <source>
        <dbReference type="Proteomes" id="UP000429607"/>
    </source>
</evidence>
<comment type="caution">
    <text evidence="5">The sequence shown here is derived from an EMBL/GenBank/DDBJ whole genome shotgun (WGS) entry which is preliminary data.</text>
</comment>
<reference evidence="5 7" key="1">
    <citation type="submission" date="2018-08" db="EMBL/GenBank/DDBJ databases">
        <title>Genomic investigation of the strawberry pathogen Phytophthora fragariae indicates pathogenicity is determined by transcriptional variation in three key races.</title>
        <authorList>
            <person name="Adams T.M."/>
            <person name="Armitage A.D."/>
            <person name="Sobczyk M.K."/>
            <person name="Bates H.J."/>
            <person name="Dunwell J.M."/>
            <person name="Nellist C.F."/>
            <person name="Harrison R.J."/>
        </authorList>
    </citation>
    <scope>NUCLEOTIDE SEQUENCE [LARGE SCALE GENOMIC DNA]</scope>
    <source>
        <strain evidence="4 6">SCRP249</strain>
        <strain evidence="3 8">SCRP324</strain>
        <strain evidence="5 7">SCRP333</strain>
    </source>
</reference>
<gene>
    <name evidence="4" type="ORF">PR001_g17472</name>
    <name evidence="3" type="ORF">PR002_g18363</name>
    <name evidence="5" type="ORF">PR003_g14832</name>
</gene>
<organism evidence="5 7">
    <name type="scientific">Phytophthora rubi</name>
    <dbReference type="NCBI Taxonomy" id="129364"/>
    <lineage>
        <taxon>Eukaryota</taxon>
        <taxon>Sar</taxon>
        <taxon>Stramenopiles</taxon>
        <taxon>Oomycota</taxon>
        <taxon>Peronosporomycetes</taxon>
        <taxon>Peronosporales</taxon>
        <taxon>Peronosporaceae</taxon>
        <taxon>Phytophthora</taxon>
    </lineage>
</organism>
<dbReference type="EMBL" id="QXFU01001564">
    <property type="protein sequence ID" value="KAE8999787.1"/>
    <property type="molecule type" value="Genomic_DNA"/>
</dbReference>
<accession>A0A6A4ETN9</accession>
<dbReference type="PROSITE" id="PS51257">
    <property type="entry name" value="PROKAR_LIPOPROTEIN"/>
    <property type="match status" value="1"/>
</dbReference>
<feature type="signal peptide" evidence="2">
    <location>
        <begin position="1"/>
        <end position="20"/>
    </location>
</feature>
<evidence type="ECO:0000313" key="5">
    <source>
        <dbReference type="EMBL" id="KAE9331801.1"/>
    </source>
</evidence>
<dbReference type="AlphaFoldDB" id="A0A6A4ETN9"/>
<proteinExistence type="predicted"/>
<dbReference type="Proteomes" id="UP000429607">
    <property type="component" value="Unassembled WGS sequence"/>
</dbReference>
<dbReference type="Proteomes" id="UP000434957">
    <property type="component" value="Unassembled WGS sequence"/>
</dbReference>